<organism evidence="2 3">
    <name type="scientific">Lineolata rhizophorae</name>
    <dbReference type="NCBI Taxonomy" id="578093"/>
    <lineage>
        <taxon>Eukaryota</taxon>
        <taxon>Fungi</taxon>
        <taxon>Dikarya</taxon>
        <taxon>Ascomycota</taxon>
        <taxon>Pezizomycotina</taxon>
        <taxon>Dothideomycetes</taxon>
        <taxon>Dothideomycetes incertae sedis</taxon>
        <taxon>Lineolatales</taxon>
        <taxon>Lineolataceae</taxon>
        <taxon>Lineolata</taxon>
    </lineage>
</organism>
<feature type="region of interest" description="Disordered" evidence="1">
    <location>
        <begin position="181"/>
        <end position="214"/>
    </location>
</feature>
<feature type="compositionally biased region" description="Basic and acidic residues" evidence="1">
    <location>
        <begin position="181"/>
        <end position="194"/>
    </location>
</feature>
<name>A0A6A6NMQ2_9PEZI</name>
<dbReference type="AlphaFoldDB" id="A0A6A6NMQ2"/>
<protein>
    <submittedName>
        <fullName evidence="2">Uncharacterized protein</fullName>
    </submittedName>
</protein>
<keyword evidence="3" id="KW-1185">Reference proteome</keyword>
<evidence type="ECO:0000313" key="2">
    <source>
        <dbReference type="EMBL" id="KAF2452523.1"/>
    </source>
</evidence>
<proteinExistence type="predicted"/>
<feature type="compositionally biased region" description="Basic residues" evidence="1">
    <location>
        <begin position="195"/>
        <end position="214"/>
    </location>
</feature>
<dbReference type="OrthoDB" id="4357141at2759"/>
<gene>
    <name evidence="2" type="ORF">BDY21DRAFT_367764</name>
</gene>
<dbReference type="EMBL" id="MU001708">
    <property type="protein sequence ID" value="KAF2452523.1"/>
    <property type="molecule type" value="Genomic_DNA"/>
</dbReference>
<accession>A0A6A6NMQ2</accession>
<reference evidence="2" key="1">
    <citation type="journal article" date="2020" name="Stud. Mycol.">
        <title>101 Dothideomycetes genomes: a test case for predicting lifestyles and emergence of pathogens.</title>
        <authorList>
            <person name="Haridas S."/>
            <person name="Albert R."/>
            <person name="Binder M."/>
            <person name="Bloem J."/>
            <person name="Labutti K."/>
            <person name="Salamov A."/>
            <person name="Andreopoulos B."/>
            <person name="Baker S."/>
            <person name="Barry K."/>
            <person name="Bills G."/>
            <person name="Bluhm B."/>
            <person name="Cannon C."/>
            <person name="Castanera R."/>
            <person name="Culley D."/>
            <person name="Daum C."/>
            <person name="Ezra D."/>
            <person name="Gonzalez J."/>
            <person name="Henrissat B."/>
            <person name="Kuo A."/>
            <person name="Liang C."/>
            <person name="Lipzen A."/>
            <person name="Lutzoni F."/>
            <person name="Magnuson J."/>
            <person name="Mondo S."/>
            <person name="Nolan M."/>
            <person name="Ohm R."/>
            <person name="Pangilinan J."/>
            <person name="Park H.-J."/>
            <person name="Ramirez L."/>
            <person name="Alfaro M."/>
            <person name="Sun H."/>
            <person name="Tritt A."/>
            <person name="Yoshinaga Y."/>
            <person name="Zwiers L.-H."/>
            <person name="Turgeon B."/>
            <person name="Goodwin S."/>
            <person name="Spatafora J."/>
            <person name="Crous P."/>
            <person name="Grigoriev I."/>
        </authorList>
    </citation>
    <scope>NUCLEOTIDE SEQUENCE</scope>
    <source>
        <strain evidence="2">ATCC 16933</strain>
    </source>
</reference>
<evidence type="ECO:0000256" key="1">
    <source>
        <dbReference type="SAM" id="MobiDB-lite"/>
    </source>
</evidence>
<evidence type="ECO:0000313" key="3">
    <source>
        <dbReference type="Proteomes" id="UP000799766"/>
    </source>
</evidence>
<sequence>MDSTSRVLSDGVDPTKTRTYVALLKSSKMPVARRPRTTLDTGQGENLIDKNIYGKIQPWFDIVGKELDRTDILPENVYNIDEIRVKLSMLSSIKVLTTKPRENDTEIFQTPVASETLAALHSQIGQDTQLLDGSRCTLLLDGNRLLFEQNNESDCRKLVRFTRIGEAKVMSYSDIVEVQPKRDTNEVSVREGKRGSKRKSSAPAKARAKRKRKS</sequence>
<dbReference type="Proteomes" id="UP000799766">
    <property type="component" value="Unassembled WGS sequence"/>
</dbReference>